<sequence length="333" mass="37571">MSPGIFRVLFLLMLFFSASALAVNCQRAVTPLENTICNNDNLHWLDSTLMVVYHQALQQEGVEDSNKKYDDWGKLLKKCTSDNCIERAYYAGISALSDTNRDFKWEGKWWNMLAPNMSGGVIQFSRNAQWSATLDIRAWAGLNRDEFTAEARRFYGMLAVDNIAETSNCKLLLIPKKDGSLQVYSNSDWGCRLSMPAGVFLDGAYQLSETDPRPKPTLLSLGIFADAVLDEKFRQLVGDDYQNFVNSANVYIYQDDIDNIGARVLSMWVQGAANSRTAIIMYTPKGEIWAGRISPAKGGGLELHYYSTDGSDQRKMPRTLASWKLRFLDNQTR</sequence>
<evidence type="ECO:0000313" key="2">
    <source>
        <dbReference type="EMBL" id="NUY98629.1"/>
    </source>
</evidence>
<dbReference type="Proteomes" id="UP000566985">
    <property type="component" value="Unassembled WGS sequence"/>
</dbReference>
<dbReference type="InterPro" id="IPR052755">
    <property type="entry name" value="Lysozyme_Inhibitor_LprI"/>
</dbReference>
<dbReference type="GeneID" id="57347344"/>
<dbReference type="GO" id="GO:0005576">
    <property type="term" value="C:extracellular region"/>
    <property type="evidence" value="ECO:0007669"/>
    <property type="project" value="TreeGrafter"/>
</dbReference>
<name>A0A7Y6NHK7_9GAMM</name>
<feature type="chain" id="PRO_5031124095" evidence="1">
    <location>
        <begin position="23"/>
        <end position="333"/>
    </location>
</feature>
<dbReference type="EMBL" id="JABWPM010000029">
    <property type="protein sequence ID" value="NUY98629.1"/>
    <property type="molecule type" value="Genomic_DNA"/>
</dbReference>
<dbReference type="PANTHER" id="PTHR37549">
    <property type="entry name" value="LIPOPROTEIN LPRI"/>
    <property type="match status" value="1"/>
</dbReference>
<comment type="caution">
    <text evidence="2">The sequence shown here is derived from an EMBL/GenBank/DDBJ whole genome shotgun (WGS) entry which is preliminary data.</text>
</comment>
<organism evidence="2 3">
    <name type="scientific">Pantoea brenneri</name>
    <dbReference type="NCBI Taxonomy" id="472694"/>
    <lineage>
        <taxon>Bacteria</taxon>
        <taxon>Pseudomonadati</taxon>
        <taxon>Pseudomonadota</taxon>
        <taxon>Gammaproteobacteria</taxon>
        <taxon>Enterobacterales</taxon>
        <taxon>Erwiniaceae</taxon>
        <taxon>Pantoea</taxon>
    </lineage>
</organism>
<protein>
    <submittedName>
        <fullName evidence="2">Uncharacterized protein</fullName>
    </submittedName>
</protein>
<evidence type="ECO:0000313" key="3">
    <source>
        <dbReference type="Proteomes" id="UP000566985"/>
    </source>
</evidence>
<gene>
    <name evidence="2" type="ORF">HU668_19450</name>
</gene>
<dbReference type="PANTHER" id="PTHR37549:SF1">
    <property type="entry name" value="LIPOPROTEIN LPRI"/>
    <property type="match status" value="1"/>
</dbReference>
<keyword evidence="1" id="KW-0732">Signal</keyword>
<dbReference type="AlphaFoldDB" id="A0A7Y6NHK7"/>
<dbReference type="RefSeq" id="WP_084227933.1">
    <property type="nucleotide sequence ID" value="NZ_JABWPF010000029.1"/>
</dbReference>
<evidence type="ECO:0000256" key="1">
    <source>
        <dbReference type="SAM" id="SignalP"/>
    </source>
</evidence>
<proteinExistence type="predicted"/>
<reference evidence="2 3" key="1">
    <citation type="submission" date="2020-05" db="EMBL/GenBank/DDBJ databases">
        <title>Whole Genome Sequences of Enterobacteriales Associated with the International Space Station.</title>
        <authorList>
            <person name="Bharadwaj A."/>
            <person name="Daudu R."/>
            <person name="Singh N."/>
            <person name="Wood J."/>
            <person name="Debieu M."/>
            <person name="Mason C."/>
            <person name="Wang C."/>
            <person name="Venkateswaran K."/>
        </authorList>
    </citation>
    <scope>NUCLEOTIDE SEQUENCE [LARGE SCALE GENOMIC DNA]</scope>
    <source>
        <strain evidence="2 3">IF5SW-B1</strain>
    </source>
</reference>
<accession>A0A7Y6NHK7</accession>
<feature type="signal peptide" evidence="1">
    <location>
        <begin position="1"/>
        <end position="22"/>
    </location>
</feature>